<name>A0A1B0C4W3_9MUSC</name>
<evidence type="ECO:0000256" key="1">
    <source>
        <dbReference type="ARBA" id="ARBA00012831"/>
    </source>
</evidence>
<keyword evidence="12" id="KW-1185">Reference proteome</keyword>
<keyword evidence="6" id="KW-0030">Aminoacyl-tRNA synthetase</keyword>
<sequence>MRTNQYYLATLREISSDTENISHQLMLRSGMIYKVGSGLYSWLPTGLRVLKKIKNIIRNEMNKIGAIETLAPIIHPAELWEKSGRYTTYGQELFKLIDRRNKKFILSPTNEELITQMIYHKIHNHKKFPIHFYQISSKFRDEIRPRFGIIRAKEFIMKDSYSFHTNQRSLEIHSSNKDIPYVGLALREDHMLDVNKAEELYLVQKPLKILNNNEIKAYFKIHVNYLGPINLKCPLIIDYYAVIMKNFISGANIDNKYFFGINWYRDIFVKYVADLRYTANQNIKNKNKDTHAYLKSIEIGHIFQLGTQYSKIASNMKKNYHECLLMGCYGIGVSRLIAAYIEQHHDSNGILWHQEITPFHVAIIPICIYKSEKVKKTSEKIYHQLCNHNVEVLFDDRLINPGIMFTDIELIGIPHILIISENNLKNATIEYKNRITGHISKIDAHHAADYVLKILKNF</sequence>
<dbReference type="InterPro" id="IPR036621">
    <property type="entry name" value="Anticodon-bd_dom_sf"/>
</dbReference>
<dbReference type="AlphaFoldDB" id="A0A1B0C4W3"/>
<dbReference type="InterPro" id="IPR045864">
    <property type="entry name" value="aa-tRNA-synth_II/BPL/LPL"/>
</dbReference>
<dbReference type="InterPro" id="IPR002314">
    <property type="entry name" value="aa-tRNA-synt_IIb"/>
</dbReference>
<proteinExistence type="predicted"/>
<dbReference type="InterPro" id="IPR007214">
    <property type="entry name" value="YbaK/aa-tRNA-synth-assoc-dom"/>
</dbReference>
<dbReference type="PANTHER" id="PTHR42753:SF2">
    <property type="entry name" value="PROLINE--TRNA LIGASE"/>
    <property type="match status" value="1"/>
</dbReference>
<keyword evidence="3" id="KW-0547">Nucleotide-binding</keyword>
<dbReference type="Pfam" id="PF00587">
    <property type="entry name" value="tRNA-synt_2b"/>
    <property type="match status" value="1"/>
</dbReference>
<dbReference type="VEuPathDB" id="VectorBase:GPPI049248"/>
<dbReference type="EnsemblMetazoa" id="GPPI049248-RA">
    <property type="protein sequence ID" value="GPPI049248-PA"/>
    <property type="gene ID" value="GPPI049248"/>
</dbReference>
<dbReference type="InterPro" id="IPR004154">
    <property type="entry name" value="Anticodon-bd"/>
</dbReference>
<dbReference type="EMBL" id="JXJN01025702">
    <property type="status" value="NOT_ANNOTATED_CDS"/>
    <property type="molecule type" value="Genomic_DNA"/>
</dbReference>
<dbReference type="Pfam" id="PF04073">
    <property type="entry name" value="tRNA_edit"/>
    <property type="match status" value="1"/>
</dbReference>
<evidence type="ECO:0000256" key="6">
    <source>
        <dbReference type="ARBA" id="ARBA00023146"/>
    </source>
</evidence>
<dbReference type="PRINTS" id="PR01046">
    <property type="entry name" value="TRNASYNTHPRO"/>
</dbReference>
<comment type="catalytic activity">
    <reaction evidence="9">
        <text>tRNA(Pro) + L-proline + ATP = L-prolyl-tRNA(Pro) + AMP + diphosphate</text>
        <dbReference type="Rhea" id="RHEA:14305"/>
        <dbReference type="Rhea" id="RHEA-COMP:9700"/>
        <dbReference type="Rhea" id="RHEA-COMP:9702"/>
        <dbReference type="ChEBI" id="CHEBI:30616"/>
        <dbReference type="ChEBI" id="CHEBI:33019"/>
        <dbReference type="ChEBI" id="CHEBI:60039"/>
        <dbReference type="ChEBI" id="CHEBI:78442"/>
        <dbReference type="ChEBI" id="CHEBI:78532"/>
        <dbReference type="ChEBI" id="CHEBI:456215"/>
        <dbReference type="EC" id="6.1.1.15"/>
    </reaction>
</comment>
<evidence type="ECO:0000259" key="10">
    <source>
        <dbReference type="PROSITE" id="PS50862"/>
    </source>
</evidence>
<keyword evidence="4" id="KW-0067">ATP-binding</keyword>
<dbReference type="InterPro" id="IPR006195">
    <property type="entry name" value="aa-tRNA-synth_II"/>
</dbReference>
<dbReference type="GO" id="GO:0005829">
    <property type="term" value="C:cytosol"/>
    <property type="evidence" value="ECO:0007669"/>
    <property type="project" value="TreeGrafter"/>
</dbReference>
<dbReference type="InterPro" id="IPR002316">
    <property type="entry name" value="Pro-tRNA-ligase_IIa"/>
</dbReference>
<evidence type="ECO:0000256" key="3">
    <source>
        <dbReference type="ARBA" id="ARBA00022741"/>
    </source>
</evidence>
<dbReference type="InterPro" id="IPR036754">
    <property type="entry name" value="YbaK/aa-tRNA-synt-asso_dom_sf"/>
</dbReference>
<dbReference type="GO" id="GO:0002161">
    <property type="term" value="F:aminoacyl-tRNA deacylase activity"/>
    <property type="evidence" value="ECO:0007669"/>
    <property type="project" value="InterPro"/>
</dbReference>
<evidence type="ECO:0000313" key="12">
    <source>
        <dbReference type="Proteomes" id="UP000092460"/>
    </source>
</evidence>
<organism evidence="11 12">
    <name type="scientific">Glossina palpalis gambiensis</name>
    <dbReference type="NCBI Taxonomy" id="67801"/>
    <lineage>
        <taxon>Eukaryota</taxon>
        <taxon>Metazoa</taxon>
        <taxon>Ecdysozoa</taxon>
        <taxon>Arthropoda</taxon>
        <taxon>Hexapoda</taxon>
        <taxon>Insecta</taxon>
        <taxon>Pterygota</taxon>
        <taxon>Neoptera</taxon>
        <taxon>Endopterygota</taxon>
        <taxon>Diptera</taxon>
        <taxon>Brachycera</taxon>
        <taxon>Muscomorpha</taxon>
        <taxon>Hippoboscoidea</taxon>
        <taxon>Glossinidae</taxon>
        <taxon>Glossina</taxon>
    </lineage>
</organism>
<dbReference type="InterPro" id="IPR050062">
    <property type="entry name" value="Pro-tRNA_synthetase"/>
</dbReference>
<evidence type="ECO:0000256" key="5">
    <source>
        <dbReference type="ARBA" id="ARBA00022917"/>
    </source>
</evidence>
<feature type="domain" description="Aminoacyl-transfer RNA synthetases class-II family profile" evidence="10">
    <location>
        <begin position="34"/>
        <end position="358"/>
    </location>
</feature>
<dbReference type="PROSITE" id="PS50862">
    <property type="entry name" value="AA_TRNA_LIGASE_II"/>
    <property type="match status" value="1"/>
</dbReference>
<evidence type="ECO:0000256" key="8">
    <source>
        <dbReference type="ARBA" id="ARBA00031612"/>
    </source>
</evidence>
<dbReference type="SUPFAM" id="SSF55681">
    <property type="entry name" value="Class II aaRS and biotin synthetases"/>
    <property type="match status" value="1"/>
</dbReference>
<reference evidence="11" key="2">
    <citation type="submission" date="2020-05" db="UniProtKB">
        <authorList>
            <consortium name="EnsemblMetazoa"/>
        </authorList>
    </citation>
    <scope>IDENTIFICATION</scope>
    <source>
        <strain evidence="11">IAEA</strain>
    </source>
</reference>
<dbReference type="CDD" id="cd00861">
    <property type="entry name" value="ProRS_anticodon_short"/>
    <property type="match status" value="1"/>
</dbReference>
<dbReference type="SUPFAM" id="SSF52954">
    <property type="entry name" value="Class II aaRS ABD-related"/>
    <property type="match status" value="1"/>
</dbReference>
<evidence type="ECO:0000313" key="11">
    <source>
        <dbReference type="EnsemblMetazoa" id="GPPI049248-PA"/>
    </source>
</evidence>
<dbReference type="STRING" id="67801.A0A1B0C4W3"/>
<evidence type="ECO:0000256" key="2">
    <source>
        <dbReference type="ARBA" id="ARBA00022598"/>
    </source>
</evidence>
<dbReference type="PANTHER" id="PTHR42753">
    <property type="entry name" value="MITOCHONDRIAL RIBOSOME PROTEIN L39/PROLYL-TRNA LIGASE FAMILY MEMBER"/>
    <property type="match status" value="1"/>
</dbReference>
<keyword evidence="5" id="KW-0648">Protein biosynthesis</keyword>
<dbReference type="SUPFAM" id="SSF55826">
    <property type="entry name" value="YbaK/ProRS associated domain"/>
    <property type="match status" value="1"/>
</dbReference>
<evidence type="ECO:0000256" key="9">
    <source>
        <dbReference type="ARBA" id="ARBA00047671"/>
    </source>
</evidence>
<evidence type="ECO:0000256" key="7">
    <source>
        <dbReference type="ARBA" id="ARBA00029731"/>
    </source>
</evidence>
<evidence type="ECO:0000256" key="4">
    <source>
        <dbReference type="ARBA" id="ARBA00022840"/>
    </source>
</evidence>
<accession>A0A1B0C4W3</accession>
<protein>
    <recommendedName>
        <fullName evidence="1">proline--tRNA ligase</fullName>
        <ecNumber evidence="1">6.1.1.15</ecNumber>
    </recommendedName>
    <alternativeName>
        <fullName evidence="8">PrdX deacylase domain-containing protein 1</fullName>
    </alternativeName>
    <alternativeName>
        <fullName evidence="7">Prolyl-tRNA synthetase</fullName>
    </alternativeName>
</protein>
<dbReference type="Proteomes" id="UP000092460">
    <property type="component" value="Unassembled WGS sequence"/>
</dbReference>
<dbReference type="Gene3D" id="3.30.930.10">
    <property type="entry name" value="Bira Bifunctional Protein, Domain 2"/>
    <property type="match status" value="2"/>
</dbReference>
<reference evidence="12" key="1">
    <citation type="submission" date="2015-01" db="EMBL/GenBank/DDBJ databases">
        <authorList>
            <person name="Aksoy S."/>
            <person name="Warren W."/>
            <person name="Wilson R.K."/>
        </authorList>
    </citation>
    <scope>NUCLEOTIDE SEQUENCE [LARGE SCALE GENOMIC DNA]</scope>
    <source>
        <strain evidence="12">IAEA</strain>
    </source>
</reference>
<dbReference type="InterPro" id="IPR044140">
    <property type="entry name" value="ProRS_anticodon_short"/>
</dbReference>
<keyword evidence="2" id="KW-0436">Ligase</keyword>
<dbReference type="GO" id="GO:0004827">
    <property type="term" value="F:proline-tRNA ligase activity"/>
    <property type="evidence" value="ECO:0007669"/>
    <property type="project" value="UniProtKB-EC"/>
</dbReference>
<dbReference type="Pfam" id="PF03129">
    <property type="entry name" value="HGTP_anticodon"/>
    <property type="match status" value="1"/>
</dbReference>
<dbReference type="Gene3D" id="3.40.50.800">
    <property type="entry name" value="Anticodon-binding domain"/>
    <property type="match status" value="1"/>
</dbReference>
<dbReference type="GO" id="GO:0006433">
    <property type="term" value="P:prolyl-tRNA aminoacylation"/>
    <property type="evidence" value="ECO:0007669"/>
    <property type="project" value="InterPro"/>
</dbReference>
<dbReference type="EC" id="6.1.1.15" evidence="1"/>
<dbReference type="GO" id="GO:0005524">
    <property type="term" value="F:ATP binding"/>
    <property type="evidence" value="ECO:0007669"/>
    <property type="project" value="UniProtKB-KW"/>
</dbReference>